<protein>
    <submittedName>
        <fullName evidence="1">Uncharacterized protein</fullName>
    </submittedName>
</protein>
<sequence length="259" mass="29711">MADLRLSEGPVKIGKQILDIYYPEYGPTKFIYGKRKYIREGFKFFAEKFGGELNKMSIQSLSIICEQSTAMAVTIEFEESYNNFVVQPGETFIFFNTQNVPLYCFTSVDNTIALGSSVPKGALSVGMCTMKKFRDKYPNLKNSPNLPLNQQGYVLLDTIWNQDKQFENYLHQGFYKGYFATSPVERTFAWKEYQTVGLVPEQTVRGYGIEKVGNAYPAWMQPLSLLEDFPDLVEFLVSSPEVYVPAKWHKGVLFEPYRS</sequence>
<gene>
    <name evidence="1" type="ORF">B9Q01_05240</name>
</gene>
<reference evidence="1 2" key="1">
    <citation type="submission" date="2017-04" db="EMBL/GenBank/DDBJ databases">
        <title>Novel microbial lineages endemic to geothermal iron-oxide mats fill important gaps in the evolutionary history of Archaea.</title>
        <authorList>
            <person name="Jay Z.J."/>
            <person name="Beam J.P."/>
            <person name="Dlakic M."/>
            <person name="Rusch D.B."/>
            <person name="Kozubal M.A."/>
            <person name="Inskeep W.P."/>
        </authorList>
    </citation>
    <scope>NUCLEOTIDE SEQUENCE [LARGE SCALE GENOMIC DNA]</scope>
    <source>
        <strain evidence="1">OSP_D</strain>
    </source>
</reference>
<evidence type="ECO:0000313" key="2">
    <source>
        <dbReference type="Proteomes" id="UP000240880"/>
    </source>
</evidence>
<evidence type="ECO:0000313" key="1">
    <source>
        <dbReference type="EMBL" id="PSN83288.1"/>
    </source>
</evidence>
<dbReference type="AlphaFoldDB" id="A0A2R6AAD4"/>
<organism evidence="1 2">
    <name type="scientific">Candidatus Marsarchaeota G1 archaeon OSP_D</name>
    <dbReference type="NCBI Taxonomy" id="1978155"/>
    <lineage>
        <taxon>Archaea</taxon>
        <taxon>Candidatus Marsarchaeota</taxon>
        <taxon>Candidatus Marsarchaeota group 1</taxon>
    </lineage>
</organism>
<dbReference type="Proteomes" id="UP000240880">
    <property type="component" value="Unassembled WGS sequence"/>
</dbReference>
<comment type="caution">
    <text evidence="1">The sequence shown here is derived from an EMBL/GenBank/DDBJ whole genome shotgun (WGS) entry which is preliminary data.</text>
</comment>
<accession>A0A2R6AAD4</accession>
<dbReference type="EMBL" id="NEXC01000029">
    <property type="protein sequence ID" value="PSN83288.1"/>
    <property type="molecule type" value="Genomic_DNA"/>
</dbReference>
<name>A0A2R6AAD4_9ARCH</name>
<proteinExistence type="predicted"/>